<reference evidence="1 2" key="1">
    <citation type="journal article" date="2018" name="New Phytol.">
        <title>Phylogenomics of Endogonaceae and evolution of mycorrhizas within Mucoromycota.</title>
        <authorList>
            <person name="Chang Y."/>
            <person name="Desiro A."/>
            <person name="Na H."/>
            <person name="Sandor L."/>
            <person name="Lipzen A."/>
            <person name="Clum A."/>
            <person name="Barry K."/>
            <person name="Grigoriev I.V."/>
            <person name="Martin F.M."/>
            <person name="Stajich J.E."/>
            <person name="Smith M.E."/>
            <person name="Bonito G."/>
            <person name="Spatafora J.W."/>
        </authorList>
    </citation>
    <scope>NUCLEOTIDE SEQUENCE [LARGE SCALE GENOMIC DNA]</scope>
    <source>
        <strain evidence="1 2">GMNB39</strain>
    </source>
</reference>
<evidence type="ECO:0000313" key="2">
    <source>
        <dbReference type="Proteomes" id="UP000268093"/>
    </source>
</evidence>
<proteinExistence type="predicted"/>
<protein>
    <submittedName>
        <fullName evidence="1">Uncharacterized protein</fullName>
    </submittedName>
</protein>
<keyword evidence="2" id="KW-1185">Reference proteome</keyword>
<accession>A0A433DF11</accession>
<gene>
    <name evidence="1" type="ORF">BC936DRAFT_142562</name>
</gene>
<dbReference type="Proteomes" id="UP000268093">
    <property type="component" value="Unassembled WGS sequence"/>
</dbReference>
<organism evidence="1 2">
    <name type="scientific">Jimgerdemannia flammicorona</name>
    <dbReference type="NCBI Taxonomy" id="994334"/>
    <lineage>
        <taxon>Eukaryota</taxon>
        <taxon>Fungi</taxon>
        <taxon>Fungi incertae sedis</taxon>
        <taxon>Mucoromycota</taxon>
        <taxon>Mucoromycotina</taxon>
        <taxon>Endogonomycetes</taxon>
        <taxon>Endogonales</taxon>
        <taxon>Endogonaceae</taxon>
        <taxon>Jimgerdemannia</taxon>
    </lineage>
</organism>
<dbReference type="EMBL" id="RBNI01002318">
    <property type="protein sequence ID" value="RUP49419.1"/>
    <property type="molecule type" value="Genomic_DNA"/>
</dbReference>
<name>A0A433DF11_9FUNG</name>
<sequence length="142" mass="16124">MILRTSENPFECKPDDARPSSESPARIKSIRGRILSRSTAPTPWHLCRLAAYERRAGLQATVHHAPDEVGRDVDLELAAREVIKEEQRFRALHNQVVDVHGHKVNPHRVVDIRRVRDLELGPDAVRGRYEDRVTKAGGLEVE</sequence>
<evidence type="ECO:0000313" key="1">
    <source>
        <dbReference type="EMBL" id="RUP49419.1"/>
    </source>
</evidence>
<comment type="caution">
    <text evidence="1">The sequence shown here is derived from an EMBL/GenBank/DDBJ whole genome shotgun (WGS) entry which is preliminary data.</text>
</comment>